<dbReference type="InterPro" id="IPR003593">
    <property type="entry name" value="AAA+_ATPase"/>
</dbReference>
<comment type="catalytic activity">
    <reaction evidence="8 9">
        <text>GTP + H2O = GDP + phosphate + H(+)</text>
        <dbReference type="Rhea" id="RHEA:19669"/>
        <dbReference type="ChEBI" id="CHEBI:15377"/>
        <dbReference type="ChEBI" id="CHEBI:15378"/>
        <dbReference type="ChEBI" id="CHEBI:37565"/>
        <dbReference type="ChEBI" id="CHEBI:43474"/>
        <dbReference type="ChEBI" id="CHEBI:58189"/>
        <dbReference type="EC" id="3.6.5.4"/>
    </reaction>
</comment>
<evidence type="ECO:0000256" key="3">
    <source>
        <dbReference type="ARBA" id="ARBA00022801"/>
    </source>
</evidence>
<sequence>MRPVAGDAGSSRQRRIDREPARGEGLEHPGPDIPLRRVGGVTLVFESLGERLEGVFKRFRGQGKLTEENVGEGLREVRLALLEADVNFKVVKDFVDRVREKSLGQEVMKSLTPGQQVVKIVHEELVGLLGGSTTELDLRGKTPAGIMMVGLQGSGKTTSAGKIALWLRREKKMKPYLVPADVYRPAAIDQLTKLAGQIGVPVYPSTPDMNPVDICADALSRAREEGCNVILYDTAGRLHIDEPLMEELSRIKDKCAPAEILFVADAMTGQDAVNVAKSFDERLDISGVVLTKMDGDARGGAALSIKSVTGKAVKFVGLGEALSEMEVFHPDRIASRILGMGDVMTLIEKAQTTIDEDEAKALQDKMREASFNFEDFRVQMRRLKKLGSLEGLLKLIPGMGKLSQQLGGLNMPEKELGRVEAMIDSMTRDERRRPELLNKSRKARIAKGSGATVAEVEQLCANFTQMRAMMQNMMGGGKKGKKGLPAMPGMPGMGKMPRGLPGRGRMPGLPGLGGLGGAGGMPDLSALGGMGGMPGMPGAGEGASRGSTKKKKKDRKKKKKRR</sequence>
<dbReference type="GO" id="GO:0048500">
    <property type="term" value="C:signal recognition particle"/>
    <property type="evidence" value="ECO:0007669"/>
    <property type="project" value="UniProtKB-UniRule"/>
</dbReference>
<evidence type="ECO:0000259" key="11">
    <source>
        <dbReference type="SMART" id="SM00382"/>
    </source>
</evidence>
<evidence type="ECO:0000256" key="8">
    <source>
        <dbReference type="ARBA" id="ARBA00048027"/>
    </source>
</evidence>
<comment type="subcellular location">
    <subcellularLocation>
        <location evidence="9">Cytoplasm</location>
    </subcellularLocation>
    <text evidence="9">The SRP-RNC complex is targeted to the cytoplasmic membrane.</text>
</comment>
<dbReference type="FunFam" id="3.40.50.300:FF:000022">
    <property type="entry name" value="Signal recognition particle 54 kDa subunit"/>
    <property type="match status" value="1"/>
</dbReference>
<evidence type="ECO:0000256" key="9">
    <source>
        <dbReference type="HAMAP-Rule" id="MF_00306"/>
    </source>
</evidence>
<protein>
    <recommendedName>
        <fullName evidence="9">Signal recognition particle protein</fullName>
        <ecNumber evidence="9">3.6.5.4</ecNumber>
    </recommendedName>
    <alternativeName>
        <fullName evidence="9">Fifty-four homolog</fullName>
    </alternativeName>
</protein>
<dbReference type="EC" id="3.6.5.4" evidence="9"/>
<keyword evidence="5 9" id="KW-0342">GTP-binding</keyword>
<evidence type="ECO:0000313" key="15">
    <source>
        <dbReference type="Proteomes" id="UP000014975"/>
    </source>
</evidence>
<evidence type="ECO:0000256" key="1">
    <source>
        <dbReference type="ARBA" id="ARBA00005450"/>
    </source>
</evidence>
<comment type="domain">
    <text evidence="9">Composed of three domains: the N-terminal N domain, which is responsible for interactions with the ribosome, the central G domain, which binds GTP, and the C-terminal M domain, which binds the RNA and the signal sequence of the RNC.</text>
</comment>
<dbReference type="NCBIfam" id="TIGR00959">
    <property type="entry name" value="ffh"/>
    <property type="match status" value="1"/>
</dbReference>
<dbReference type="HAMAP" id="MF_00306">
    <property type="entry name" value="SRP54"/>
    <property type="match status" value="1"/>
</dbReference>
<comment type="similarity">
    <text evidence="1 9">Belongs to the GTP-binding SRP family. SRP54 subfamily.</text>
</comment>
<dbReference type="PANTHER" id="PTHR11564">
    <property type="entry name" value="SIGNAL RECOGNITION PARTICLE 54K PROTEIN SRP54"/>
    <property type="match status" value="1"/>
</dbReference>
<keyword evidence="2 9" id="KW-0547">Nucleotide-binding</keyword>
<dbReference type="SMART" id="SM00962">
    <property type="entry name" value="SRP54"/>
    <property type="match status" value="1"/>
</dbReference>
<dbReference type="Proteomes" id="UP000014975">
    <property type="component" value="Unassembled WGS sequence"/>
</dbReference>
<dbReference type="Gene3D" id="1.20.120.140">
    <property type="entry name" value="Signal recognition particle SRP54, nucleotide-binding domain"/>
    <property type="match status" value="1"/>
</dbReference>
<keyword evidence="6 9" id="KW-0733">Signal recognition particle</keyword>
<dbReference type="InterPro" id="IPR042101">
    <property type="entry name" value="SRP54_N_sf"/>
</dbReference>
<evidence type="ECO:0000256" key="10">
    <source>
        <dbReference type="SAM" id="MobiDB-lite"/>
    </source>
</evidence>
<name>S7UGV0_9BACT</name>
<dbReference type="GO" id="GO:0005525">
    <property type="term" value="F:GTP binding"/>
    <property type="evidence" value="ECO:0007669"/>
    <property type="project" value="UniProtKB-UniRule"/>
</dbReference>
<dbReference type="SMART" id="SM00382">
    <property type="entry name" value="AAA"/>
    <property type="match status" value="1"/>
</dbReference>
<feature type="region of interest" description="Disordered" evidence="10">
    <location>
        <begin position="1"/>
        <end position="33"/>
    </location>
</feature>
<keyword evidence="9" id="KW-0963">Cytoplasm</keyword>
<dbReference type="PANTHER" id="PTHR11564:SF5">
    <property type="entry name" value="SIGNAL RECOGNITION PARTICLE SUBUNIT SRP54"/>
    <property type="match status" value="1"/>
</dbReference>
<dbReference type="SUPFAM" id="SSF52540">
    <property type="entry name" value="P-loop containing nucleoside triphosphate hydrolases"/>
    <property type="match status" value="1"/>
</dbReference>
<dbReference type="SUPFAM" id="SSF47446">
    <property type="entry name" value="Signal peptide-binding domain"/>
    <property type="match status" value="1"/>
</dbReference>
<comment type="function">
    <text evidence="9">Involved in targeting and insertion of nascent membrane proteins into the cytoplasmic membrane. Binds to the hydrophobic signal sequence of the ribosome-nascent chain (RNC) as it emerges from the ribosomes. The SRP-RNC complex is then targeted to the cytoplasmic membrane where it interacts with the SRP receptor FtsY.</text>
</comment>
<feature type="domain" description="Signal recognition particle SRP54 helical bundle" evidence="13">
    <location>
        <begin position="44"/>
        <end position="129"/>
    </location>
</feature>
<dbReference type="GO" id="GO:0006614">
    <property type="term" value="P:SRP-dependent cotranslational protein targeting to membrane"/>
    <property type="evidence" value="ECO:0007669"/>
    <property type="project" value="InterPro"/>
</dbReference>
<dbReference type="Pfam" id="PF00448">
    <property type="entry name" value="SRP54"/>
    <property type="match status" value="1"/>
</dbReference>
<dbReference type="InterPro" id="IPR004125">
    <property type="entry name" value="Signal_recog_particle_SRP54_M"/>
</dbReference>
<dbReference type="InterPro" id="IPR022941">
    <property type="entry name" value="SRP54"/>
</dbReference>
<comment type="subunit">
    <text evidence="9">Part of the signal recognition particle protein translocation system, which is composed of SRP and FtsY.</text>
</comment>
<accession>S7UGV0</accession>
<feature type="binding site" evidence="9">
    <location>
        <begin position="233"/>
        <end position="237"/>
    </location>
    <ligand>
        <name>GTP</name>
        <dbReference type="ChEBI" id="CHEBI:37565"/>
    </ligand>
</feature>
<dbReference type="STRING" id="1121439.dsat_0500"/>
<evidence type="ECO:0000259" key="12">
    <source>
        <dbReference type="SMART" id="SM00962"/>
    </source>
</evidence>
<keyword evidence="4 9" id="KW-0694">RNA-binding</keyword>
<feature type="binding site" evidence="9">
    <location>
        <begin position="150"/>
        <end position="157"/>
    </location>
    <ligand>
        <name>GTP</name>
        <dbReference type="ChEBI" id="CHEBI:37565"/>
    </ligand>
</feature>
<dbReference type="PATRIC" id="fig|1121439.3.peg.1856"/>
<dbReference type="Gene3D" id="3.40.50.300">
    <property type="entry name" value="P-loop containing nucleotide triphosphate hydrolases"/>
    <property type="match status" value="1"/>
</dbReference>
<dbReference type="GO" id="GO:0003924">
    <property type="term" value="F:GTPase activity"/>
    <property type="evidence" value="ECO:0007669"/>
    <property type="project" value="UniProtKB-UniRule"/>
</dbReference>
<gene>
    <name evidence="9" type="primary">ffh</name>
    <name evidence="14" type="ORF">dsat_0500</name>
</gene>
<dbReference type="CDD" id="cd18539">
    <property type="entry name" value="SRP_G"/>
    <property type="match status" value="1"/>
</dbReference>
<keyword evidence="15" id="KW-1185">Reference proteome</keyword>
<dbReference type="eggNOG" id="COG0541">
    <property type="taxonomic scope" value="Bacteria"/>
</dbReference>
<reference evidence="14 15" key="1">
    <citation type="journal article" date="2013" name="Genome Announc.">
        <title>Draft genome sequences for three mercury-methylating, sulfate-reducing bacteria.</title>
        <authorList>
            <person name="Brown S.D."/>
            <person name="Hurt R.A.Jr."/>
            <person name="Gilmour C.C."/>
            <person name="Elias D.A."/>
        </authorList>
    </citation>
    <scope>NUCLEOTIDE SEQUENCE [LARGE SCALE GENOMIC DNA]</scope>
    <source>
        <strain evidence="14 15">DSM 16529</strain>
    </source>
</reference>
<feature type="domain" description="AAA+ ATPase" evidence="11">
    <location>
        <begin position="142"/>
        <end position="290"/>
    </location>
</feature>
<keyword evidence="3 9" id="KW-0378">Hydrolase</keyword>
<feature type="domain" description="SRP54-type proteins GTP-binding" evidence="12">
    <location>
        <begin position="143"/>
        <end position="339"/>
    </location>
</feature>
<feature type="compositionally biased region" description="Basic and acidic residues" evidence="10">
    <location>
        <begin position="14"/>
        <end position="30"/>
    </location>
</feature>
<evidence type="ECO:0000256" key="2">
    <source>
        <dbReference type="ARBA" id="ARBA00022741"/>
    </source>
</evidence>
<feature type="region of interest" description="Disordered" evidence="10">
    <location>
        <begin position="523"/>
        <end position="562"/>
    </location>
</feature>
<proteinExistence type="inferred from homology"/>
<dbReference type="AlphaFoldDB" id="S7UGV0"/>
<evidence type="ECO:0000256" key="4">
    <source>
        <dbReference type="ARBA" id="ARBA00022884"/>
    </source>
</evidence>
<dbReference type="GO" id="GO:0008312">
    <property type="term" value="F:7S RNA binding"/>
    <property type="evidence" value="ECO:0007669"/>
    <property type="project" value="InterPro"/>
</dbReference>
<feature type="compositionally biased region" description="Basic residues" evidence="10">
    <location>
        <begin position="547"/>
        <end position="562"/>
    </location>
</feature>
<dbReference type="EMBL" id="ATHI01000026">
    <property type="protein sequence ID" value="EPR33059.1"/>
    <property type="molecule type" value="Genomic_DNA"/>
</dbReference>
<evidence type="ECO:0000256" key="6">
    <source>
        <dbReference type="ARBA" id="ARBA00023135"/>
    </source>
</evidence>
<dbReference type="SMART" id="SM00963">
    <property type="entry name" value="SRP54_N"/>
    <property type="match status" value="1"/>
</dbReference>
<keyword evidence="7 9" id="KW-0687">Ribonucleoprotein</keyword>
<evidence type="ECO:0000256" key="7">
    <source>
        <dbReference type="ARBA" id="ARBA00023274"/>
    </source>
</evidence>
<organism evidence="14 15">
    <name type="scientific">Alkalidesulfovibrio alkalitolerans DSM 16529</name>
    <dbReference type="NCBI Taxonomy" id="1121439"/>
    <lineage>
        <taxon>Bacteria</taxon>
        <taxon>Pseudomonadati</taxon>
        <taxon>Thermodesulfobacteriota</taxon>
        <taxon>Desulfovibrionia</taxon>
        <taxon>Desulfovibrionales</taxon>
        <taxon>Desulfovibrionaceae</taxon>
        <taxon>Alkalidesulfovibrio</taxon>
    </lineage>
</organism>
<evidence type="ECO:0000313" key="14">
    <source>
        <dbReference type="EMBL" id="EPR33059.1"/>
    </source>
</evidence>
<dbReference type="InterPro" id="IPR013822">
    <property type="entry name" value="Signal_recog_particl_SRP54_hlx"/>
</dbReference>
<comment type="caution">
    <text evidence="14">The sequence shown here is derived from an EMBL/GenBank/DDBJ whole genome shotgun (WGS) entry which is preliminary data.</text>
</comment>
<dbReference type="InterPro" id="IPR000897">
    <property type="entry name" value="SRP54_GTPase_dom"/>
</dbReference>
<feature type="binding site" evidence="9">
    <location>
        <begin position="291"/>
        <end position="294"/>
    </location>
    <ligand>
        <name>GTP</name>
        <dbReference type="ChEBI" id="CHEBI:37565"/>
    </ligand>
</feature>
<dbReference type="InterPro" id="IPR004780">
    <property type="entry name" value="SRP"/>
</dbReference>
<dbReference type="Pfam" id="PF02978">
    <property type="entry name" value="SRP_SPB"/>
    <property type="match status" value="1"/>
</dbReference>
<dbReference type="InterPro" id="IPR027417">
    <property type="entry name" value="P-loop_NTPase"/>
</dbReference>
<evidence type="ECO:0000256" key="5">
    <source>
        <dbReference type="ARBA" id="ARBA00023134"/>
    </source>
</evidence>
<dbReference type="Pfam" id="PF02881">
    <property type="entry name" value="SRP54_N"/>
    <property type="match status" value="1"/>
</dbReference>
<feature type="compositionally biased region" description="Gly residues" evidence="10">
    <location>
        <begin position="528"/>
        <end position="543"/>
    </location>
</feature>
<dbReference type="Gene3D" id="1.10.260.30">
    <property type="entry name" value="Signal recognition particle, SRP54 subunit, M-domain"/>
    <property type="match status" value="1"/>
</dbReference>
<evidence type="ECO:0000259" key="13">
    <source>
        <dbReference type="SMART" id="SM00963"/>
    </source>
</evidence>
<dbReference type="InterPro" id="IPR036891">
    <property type="entry name" value="Signal_recog_part_SRP54_M_sf"/>
</dbReference>